<organism evidence="1 2">
    <name type="scientific">Vibrio jasicida</name>
    <dbReference type="NCBI Taxonomy" id="766224"/>
    <lineage>
        <taxon>Bacteria</taxon>
        <taxon>Pseudomonadati</taxon>
        <taxon>Pseudomonadota</taxon>
        <taxon>Gammaproteobacteria</taxon>
        <taxon>Vibrionales</taxon>
        <taxon>Vibrionaceae</taxon>
        <taxon>Vibrio</taxon>
    </lineage>
</organism>
<evidence type="ECO:0000313" key="2">
    <source>
        <dbReference type="Proteomes" id="UP001295462"/>
    </source>
</evidence>
<dbReference type="AlphaFoldDB" id="A0AAU9QM88"/>
<reference evidence="1" key="1">
    <citation type="submission" date="2022-01" db="EMBL/GenBank/DDBJ databases">
        <authorList>
            <person name="Lagorce A."/>
        </authorList>
    </citation>
    <scope>NUCLEOTIDE SEQUENCE</scope>
    <source>
        <strain evidence="1">Th15_F1_A12</strain>
    </source>
</reference>
<sequence>MDRWFRSGSSTASWCYLNCASIHIRIACHVCQFIDGHENRTTIIDKIYKYLLDINELKSQRNAGFFCAIFLTLAKKMANQILYFTTGYRIKFVNNLRDYFVRSV</sequence>
<dbReference type="EMBL" id="CAKMUD010000079">
    <property type="protein sequence ID" value="CAH1593121.1"/>
    <property type="molecule type" value="Genomic_DNA"/>
</dbReference>
<evidence type="ECO:0000313" key="1">
    <source>
        <dbReference type="EMBL" id="CAH1593121.1"/>
    </source>
</evidence>
<protein>
    <submittedName>
        <fullName evidence="1">Uncharacterized protein</fullName>
    </submittedName>
</protein>
<name>A0AAU9QM88_9VIBR</name>
<accession>A0AAU9QM88</accession>
<comment type="caution">
    <text evidence="1">The sequence shown here is derived from an EMBL/GenBank/DDBJ whole genome shotgun (WGS) entry which is preliminary data.</text>
</comment>
<gene>
    <name evidence="1" type="ORF">THF1A12_260044</name>
</gene>
<dbReference type="Proteomes" id="UP001295462">
    <property type="component" value="Unassembled WGS sequence"/>
</dbReference>
<proteinExistence type="predicted"/>